<comment type="similarity">
    <text evidence="3">Belongs to the glycosyl hydrolase 5 (cellulase A) family.</text>
</comment>
<evidence type="ECO:0000256" key="2">
    <source>
        <dbReference type="ARBA" id="ARBA00023295"/>
    </source>
</evidence>
<name>A0A844FWS0_9BACT</name>
<protein>
    <submittedName>
        <fullName evidence="5">Cellulase family glycosylhydrolase</fullName>
    </submittedName>
</protein>
<dbReference type="Proteomes" id="UP000435649">
    <property type="component" value="Unassembled WGS sequence"/>
</dbReference>
<evidence type="ECO:0000313" key="5">
    <source>
        <dbReference type="EMBL" id="MST95526.1"/>
    </source>
</evidence>
<sequence>MATQWTKERIREWYHEMPWLRGCNYLPADCCNRIAFWQELDWEQHLATADRELELAAATGFNSVRVLLEFIVWDEQHDGFLLRFEQFLAVAAKHGISVMVCFANDCTVPKDENYRPQQLGPQPCDWGYHGGRRNSPHSTTDQIGYYPALDEPENAGRFYAMVEEIVTKYAADPRIVIWDLYNEAGAANRGDVSVPHVKRIFDVARSVDPVQPLTSCVWRGLGHFSAAEKTALELSDLVSYHNYSSYADNVVMIDFLRRYGRPIINTEWLHRQQRNTVQEMFPLFFLEKIGCWNWGFVAGLSQTYEPWEYMYQRYSAGERDIDFTKWQHDLFRPSLRPYDPREIELIERFCLLADTRHGQKKQQP</sequence>
<keyword evidence="1 3" id="KW-0378">Hydrolase</keyword>
<feature type="domain" description="Glycoside hydrolase family 5" evidence="4">
    <location>
        <begin position="42"/>
        <end position="268"/>
    </location>
</feature>
<keyword evidence="6" id="KW-1185">Reference proteome</keyword>
<dbReference type="RefSeq" id="WP_106053080.1">
    <property type="nucleotide sequence ID" value="NZ_VUNS01000001.1"/>
</dbReference>
<accession>A0A844FWS0</accession>
<evidence type="ECO:0000256" key="1">
    <source>
        <dbReference type="ARBA" id="ARBA00022801"/>
    </source>
</evidence>
<evidence type="ECO:0000256" key="3">
    <source>
        <dbReference type="RuleBase" id="RU361153"/>
    </source>
</evidence>
<proteinExistence type="inferred from homology"/>
<dbReference type="Pfam" id="PF00150">
    <property type="entry name" value="Cellulase"/>
    <property type="match status" value="1"/>
</dbReference>
<dbReference type="SUPFAM" id="SSF51445">
    <property type="entry name" value="(Trans)glycosidases"/>
    <property type="match status" value="1"/>
</dbReference>
<evidence type="ECO:0000259" key="4">
    <source>
        <dbReference type="Pfam" id="PF00150"/>
    </source>
</evidence>
<gene>
    <name evidence="5" type="ORF">FYJ85_00495</name>
</gene>
<dbReference type="InterPro" id="IPR017853">
    <property type="entry name" value="GH"/>
</dbReference>
<evidence type="ECO:0000313" key="6">
    <source>
        <dbReference type="Proteomes" id="UP000435649"/>
    </source>
</evidence>
<dbReference type="EMBL" id="VUNS01000001">
    <property type="protein sequence ID" value="MST95526.1"/>
    <property type="molecule type" value="Genomic_DNA"/>
</dbReference>
<dbReference type="AlphaFoldDB" id="A0A844FWS0"/>
<organism evidence="5 6">
    <name type="scientific">Victivallis lenta</name>
    <dbReference type="NCBI Taxonomy" id="2606640"/>
    <lineage>
        <taxon>Bacteria</taxon>
        <taxon>Pseudomonadati</taxon>
        <taxon>Lentisphaerota</taxon>
        <taxon>Lentisphaeria</taxon>
        <taxon>Victivallales</taxon>
        <taxon>Victivallaceae</taxon>
        <taxon>Victivallis</taxon>
    </lineage>
</organism>
<dbReference type="InterPro" id="IPR001547">
    <property type="entry name" value="Glyco_hydro_5"/>
</dbReference>
<keyword evidence="2 3" id="KW-0326">Glycosidase</keyword>
<dbReference type="GO" id="GO:0000272">
    <property type="term" value="P:polysaccharide catabolic process"/>
    <property type="evidence" value="ECO:0007669"/>
    <property type="project" value="InterPro"/>
</dbReference>
<dbReference type="GO" id="GO:0004553">
    <property type="term" value="F:hydrolase activity, hydrolyzing O-glycosyl compounds"/>
    <property type="evidence" value="ECO:0007669"/>
    <property type="project" value="InterPro"/>
</dbReference>
<reference evidence="5 6" key="1">
    <citation type="submission" date="2019-08" db="EMBL/GenBank/DDBJ databases">
        <title>In-depth cultivation of the pig gut microbiome towards novel bacterial diversity and tailored functional studies.</title>
        <authorList>
            <person name="Wylensek D."/>
            <person name="Hitch T.C.A."/>
            <person name="Clavel T."/>
        </authorList>
    </citation>
    <scope>NUCLEOTIDE SEQUENCE [LARGE SCALE GENOMIC DNA]</scope>
    <source>
        <strain evidence="5 6">BBE-744-WT-12</strain>
    </source>
</reference>
<dbReference type="Gene3D" id="3.20.20.80">
    <property type="entry name" value="Glycosidases"/>
    <property type="match status" value="1"/>
</dbReference>
<comment type="caution">
    <text evidence="5">The sequence shown here is derived from an EMBL/GenBank/DDBJ whole genome shotgun (WGS) entry which is preliminary data.</text>
</comment>